<dbReference type="EMBL" id="JFHC01000058">
    <property type="protein sequence ID" value="KDR39480.1"/>
    <property type="molecule type" value="Genomic_DNA"/>
</dbReference>
<dbReference type="Proteomes" id="UP000027466">
    <property type="component" value="Unassembled WGS sequence"/>
</dbReference>
<dbReference type="InterPro" id="IPR005358">
    <property type="entry name" value="Puta_zinc/iron-chelating_dom"/>
</dbReference>
<dbReference type="STRING" id="60547.GCA_000751215_06273"/>
<dbReference type="AlphaFoldDB" id="A0A069PFV2"/>
<gene>
    <name evidence="1" type="ORF">BG61_31865</name>
</gene>
<name>A0A069PFV2_9BURK</name>
<reference evidence="1 2" key="1">
    <citation type="submission" date="2014-03" db="EMBL/GenBank/DDBJ databases">
        <title>Draft Genome Sequences of Four Burkholderia Strains.</title>
        <authorList>
            <person name="Liu X.Y."/>
            <person name="Li C.X."/>
            <person name="Xu J.H."/>
        </authorList>
    </citation>
    <scope>NUCLEOTIDE SEQUENCE [LARGE SCALE GENOMIC DNA]</scope>
    <source>
        <strain evidence="1 2">DSM 50014</strain>
    </source>
</reference>
<protein>
    <submittedName>
        <fullName evidence="1">Fe-S oxidoreductase</fullName>
    </submittedName>
</protein>
<proteinExistence type="predicted"/>
<sequence length="142" mass="15569">MTKSNVVQIVHFQDDNRVFVDMADDVDNPCLSCGACCQHFRVSMYMGEMASSPCGTVPDEMVSAINPLMVCMKGTEAGHGRCIALRGTVGEPGIRCEIYSQRPSPCREYRVWSEDGTPNPDCQRLRKAIGLQPLRRGVATAA</sequence>
<evidence type="ECO:0000313" key="2">
    <source>
        <dbReference type="Proteomes" id="UP000027466"/>
    </source>
</evidence>
<dbReference type="Pfam" id="PF03692">
    <property type="entry name" value="CxxCxxCC"/>
    <property type="match status" value="1"/>
</dbReference>
<comment type="caution">
    <text evidence="1">The sequence shown here is derived from an EMBL/GenBank/DDBJ whole genome shotgun (WGS) entry which is preliminary data.</text>
</comment>
<organism evidence="1 2">
    <name type="scientific">Caballeronia glathei</name>
    <dbReference type="NCBI Taxonomy" id="60547"/>
    <lineage>
        <taxon>Bacteria</taxon>
        <taxon>Pseudomonadati</taxon>
        <taxon>Pseudomonadota</taxon>
        <taxon>Betaproteobacteria</taxon>
        <taxon>Burkholderiales</taxon>
        <taxon>Burkholderiaceae</taxon>
        <taxon>Caballeronia</taxon>
    </lineage>
</organism>
<evidence type="ECO:0000313" key="1">
    <source>
        <dbReference type="EMBL" id="KDR39480.1"/>
    </source>
</evidence>
<accession>A0A069PFV2</accession>
<keyword evidence="2" id="KW-1185">Reference proteome</keyword>